<feature type="transmembrane region" description="Helical" evidence="1">
    <location>
        <begin position="35"/>
        <end position="55"/>
    </location>
</feature>
<feature type="transmembrane region" description="Helical" evidence="1">
    <location>
        <begin position="158"/>
        <end position="176"/>
    </location>
</feature>
<name>A0A383ERI0_9ZZZZ</name>
<sequence length="211" mass="25084">MSKQPTDASAMIEDKLLQAWRQEQRFFHLRGLCRFLIWLVAMVLVDFVVDWQIFFRSRWETPGILLLGLNGLVLLWVLWREWYRHLEPYDALRVALEVEKKHPELRSVLVSFTQFKDFKVDKTQASPELLEAMRKQAITLTRPLDFREVVDFGQLKRLAIVSLASIAFFLAISVQWEDHMRLLFQRLMGENVEYPTETMIQEPFDPIYIKP</sequence>
<organism evidence="2">
    <name type="scientific">marine metagenome</name>
    <dbReference type="NCBI Taxonomy" id="408172"/>
    <lineage>
        <taxon>unclassified sequences</taxon>
        <taxon>metagenomes</taxon>
        <taxon>ecological metagenomes</taxon>
    </lineage>
</organism>
<evidence type="ECO:0000313" key="2">
    <source>
        <dbReference type="EMBL" id="SVE59361.1"/>
    </source>
</evidence>
<evidence type="ECO:0000256" key="1">
    <source>
        <dbReference type="SAM" id="Phobius"/>
    </source>
</evidence>
<dbReference type="AlphaFoldDB" id="A0A383ERI0"/>
<proteinExistence type="predicted"/>
<keyword evidence="1" id="KW-0472">Membrane</keyword>
<feature type="non-terminal residue" evidence="2">
    <location>
        <position position="211"/>
    </location>
</feature>
<dbReference type="EMBL" id="UINC01228161">
    <property type="protein sequence ID" value="SVE59361.1"/>
    <property type="molecule type" value="Genomic_DNA"/>
</dbReference>
<accession>A0A383ERI0</accession>
<keyword evidence="1" id="KW-0812">Transmembrane</keyword>
<reference evidence="2" key="1">
    <citation type="submission" date="2018-05" db="EMBL/GenBank/DDBJ databases">
        <authorList>
            <person name="Lanie J.A."/>
            <person name="Ng W.-L."/>
            <person name="Kazmierczak K.M."/>
            <person name="Andrzejewski T.M."/>
            <person name="Davidsen T.M."/>
            <person name="Wayne K.J."/>
            <person name="Tettelin H."/>
            <person name="Glass J.I."/>
            <person name="Rusch D."/>
            <person name="Podicherti R."/>
            <person name="Tsui H.-C.T."/>
            <person name="Winkler M.E."/>
        </authorList>
    </citation>
    <scope>NUCLEOTIDE SEQUENCE</scope>
</reference>
<protein>
    <submittedName>
        <fullName evidence="2">Uncharacterized protein</fullName>
    </submittedName>
</protein>
<feature type="transmembrane region" description="Helical" evidence="1">
    <location>
        <begin position="61"/>
        <end position="79"/>
    </location>
</feature>
<keyword evidence="1" id="KW-1133">Transmembrane helix</keyword>
<gene>
    <name evidence="2" type="ORF">METZ01_LOCUS512215</name>
</gene>